<feature type="compositionally biased region" description="Basic residues" evidence="6">
    <location>
        <begin position="145"/>
        <end position="154"/>
    </location>
</feature>
<reference evidence="9 10" key="1">
    <citation type="submission" date="2019-07" db="EMBL/GenBank/DDBJ databases">
        <title>Whole genome shotgun sequence of Aeromicrobium flavum NBRC 107625.</title>
        <authorList>
            <person name="Hosoyama A."/>
            <person name="Uohara A."/>
            <person name="Ohji S."/>
            <person name="Ichikawa N."/>
        </authorList>
    </citation>
    <scope>NUCLEOTIDE SEQUENCE [LARGE SCALE GENOMIC DNA]</scope>
    <source>
        <strain evidence="9 10">NBRC 107625</strain>
    </source>
</reference>
<keyword evidence="9" id="KW-0808">Transferase</keyword>
<accession>A0A512HWK9</accession>
<gene>
    <name evidence="9" type="ORF">AFL01nite_21600</name>
</gene>
<dbReference type="RefSeq" id="WP_146827704.1">
    <property type="nucleotide sequence ID" value="NZ_BAAAYQ010000001.1"/>
</dbReference>
<dbReference type="EMBL" id="BJZQ01000011">
    <property type="protein sequence ID" value="GEO89833.1"/>
    <property type="molecule type" value="Genomic_DNA"/>
</dbReference>
<feature type="region of interest" description="Disordered" evidence="6">
    <location>
        <begin position="128"/>
        <end position="154"/>
    </location>
</feature>
<evidence type="ECO:0000256" key="7">
    <source>
        <dbReference type="SAM" id="Phobius"/>
    </source>
</evidence>
<feature type="domain" description="GtrA/DPMS transmembrane" evidence="8">
    <location>
        <begin position="13"/>
        <end position="122"/>
    </location>
</feature>
<comment type="caution">
    <text evidence="9">The sequence shown here is derived from an EMBL/GenBank/DDBJ whole genome shotgun (WGS) entry which is preliminary data.</text>
</comment>
<comment type="subcellular location">
    <subcellularLocation>
        <location evidence="1">Membrane</location>
        <topology evidence="1">Multi-pass membrane protein</topology>
    </subcellularLocation>
</comment>
<evidence type="ECO:0000256" key="1">
    <source>
        <dbReference type="ARBA" id="ARBA00004141"/>
    </source>
</evidence>
<feature type="transmembrane region" description="Helical" evidence="7">
    <location>
        <begin position="37"/>
        <end position="60"/>
    </location>
</feature>
<keyword evidence="10" id="KW-1185">Reference proteome</keyword>
<feature type="transmembrane region" description="Helical" evidence="7">
    <location>
        <begin position="72"/>
        <end position="96"/>
    </location>
</feature>
<dbReference type="PANTHER" id="PTHR38459:SF1">
    <property type="entry name" value="PROPHAGE BACTOPRENOL-LINKED GLUCOSE TRANSLOCASE HOMOLOG"/>
    <property type="match status" value="1"/>
</dbReference>
<dbReference type="InterPro" id="IPR051401">
    <property type="entry name" value="GtrA_CellWall_Glycosyl"/>
</dbReference>
<feature type="transmembrane region" description="Helical" evidence="7">
    <location>
        <begin position="102"/>
        <end position="123"/>
    </location>
</feature>
<keyword evidence="4 7" id="KW-1133">Transmembrane helix</keyword>
<feature type="compositionally biased region" description="Polar residues" evidence="6">
    <location>
        <begin position="128"/>
        <end position="139"/>
    </location>
</feature>
<dbReference type="Pfam" id="PF04138">
    <property type="entry name" value="GtrA_DPMS_TM"/>
    <property type="match status" value="1"/>
</dbReference>
<dbReference type="GO" id="GO:0005886">
    <property type="term" value="C:plasma membrane"/>
    <property type="evidence" value="ECO:0007669"/>
    <property type="project" value="TreeGrafter"/>
</dbReference>
<evidence type="ECO:0000259" key="8">
    <source>
        <dbReference type="Pfam" id="PF04138"/>
    </source>
</evidence>
<proteinExistence type="inferred from homology"/>
<evidence type="ECO:0000313" key="10">
    <source>
        <dbReference type="Proteomes" id="UP000321769"/>
    </source>
</evidence>
<sequence length="154" mass="17164">MTAVHWTRSTLWFVVVGVINTGVYYVLYLLMHAMDVPYLVAHVVATLLAMVLSYFLNCFLTFKVRPTWRTFLLFPLSNLANFVITTVGMSIAVSQLGVGERIAPLAVAVFAIPITYLLTRYLLSGSVSRTPTPERTTSDPSSRPAARRPRRRAG</sequence>
<dbReference type="GO" id="GO:0000271">
    <property type="term" value="P:polysaccharide biosynthetic process"/>
    <property type="evidence" value="ECO:0007669"/>
    <property type="project" value="InterPro"/>
</dbReference>
<dbReference type="GO" id="GO:0016740">
    <property type="term" value="F:transferase activity"/>
    <property type="evidence" value="ECO:0007669"/>
    <property type="project" value="UniProtKB-KW"/>
</dbReference>
<name>A0A512HWK9_9ACTN</name>
<evidence type="ECO:0000256" key="5">
    <source>
        <dbReference type="ARBA" id="ARBA00023136"/>
    </source>
</evidence>
<evidence type="ECO:0000256" key="3">
    <source>
        <dbReference type="ARBA" id="ARBA00022692"/>
    </source>
</evidence>
<comment type="similarity">
    <text evidence="2">Belongs to the GtrA family.</text>
</comment>
<protein>
    <submittedName>
        <fullName evidence="9">Sugar transferase</fullName>
    </submittedName>
</protein>
<dbReference type="AlphaFoldDB" id="A0A512HWK9"/>
<evidence type="ECO:0000313" key="9">
    <source>
        <dbReference type="EMBL" id="GEO89833.1"/>
    </source>
</evidence>
<evidence type="ECO:0000256" key="6">
    <source>
        <dbReference type="SAM" id="MobiDB-lite"/>
    </source>
</evidence>
<keyword evidence="3 7" id="KW-0812">Transmembrane</keyword>
<evidence type="ECO:0000256" key="4">
    <source>
        <dbReference type="ARBA" id="ARBA00022989"/>
    </source>
</evidence>
<feature type="transmembrane region" description="Helical" evidence="7">
    <location>
        <begin position="12"/>
        <end position="31"/>
    </location>
</feature>
<dbReference type="InterPro" id="IPR007267">
    <property type="entry name" value="GtrA_DPMS_TM"/>
</dbReference>
<dbReference type="OrthoDB" id="2666802at2"/>
<dbReference type="PANTHER" id="PTHR38459">
    <property type="entry name" value="PROPHAGE BACTOPRENOL-LINKED GLUCOSE TRANSLOCASE HOMOLOG"/>
    <property type="match status" value="1"/>
</dbReference>
<dbReference type="Proteomes" id="UP000321769">
    <property type="component" value="Unassembled WGS sequence"/>
</dbReference>
<evidence type="ECO:0000256" key="2">
    <source>
        <dbReference type="ARBA" id="ARBA00009399"/>
    </source>
</evidence>
<organism evidence="9 10">
    <name type="scientific">Aeromicrobium flavum</name>
    <dbReference type="NCBI Taxonomy" id="416568"/>
    <lineage>
        <taxon>Bacteria</taxon>
        <taxon>Bacillati</taxon>
        <taxon>Actinomycetota</taxon>
        <taxon>Actinomycetes</taxon>
        <taxon>Propionibacteriales</taxon>
        <taxon>Nocardioidaceae</taxon>
        <taxon>Aeromicrobium</taxon>
    </lineage>
</organism>
<keyword evidence="5 7" id="KW-0472">Membrane</keyword>